<dbReference type="EMBL" id="NOXU01000022">
    <property type="protein sequence ID" value="OYQ36403.1"/>
    <property type="molecule type" value="Genomic_DNA"/>
</dbReference>
<dbReference type="Proteomes" id="UP000216998">
    <property type="component" value="Unassembled WGS sequence"/>
</dbReference>
<dbReference type="OrthoDB" id="7059563at2"/>
<evidence type="ECO:0000313" key="1">
    <source>
        <dbReference type="EMBL" id="OYQ36403.1"/>
    </source>
</evidence>
<sequence>MNLLIIPEDHTNDQYILKPLFQALLKQNAKRQGTVEIYPVRGGRTIAMRIETIRQAVREYSWGIDHFILCMDRDGDLNRAAKIDHLCRQVGEEFGDRVSFLGGLAHEELETWLLAGLPKEMLPDGVTWQDIRTEISVKERHFAPVAALAKAADGPGGGRQRLGIEAARSIQAIRQKCREDFDELARRLEAKLVL</sequence>
<keyword evidence="2" id="KW-1185">Reference proteome</keyword>
<name>A0A255Z4F9_9PROT</name>
<evidence type="ECO:0008006" key="3">
    <source>
        <dbReference type="Google" id="ProtNLM"/>
    </source>
</evidence>
<dbReference type="AlphaFoldDB" id="A0A255Z4F9"/>
<gene>
    <name evidence="1" type="ORF">CHU95_03990</name>
</gene>
<dbReference type="RefSeq" id="WP_094453972.1">
    <property type="nucleotide sequence ID" value="NZ_NOXU01000022.1"/>
</dbReference>
<comment type="caution">
    <text evidence="1">The sequence shown here is derived from an EMBL/GenBank/DDBJ whole genome shotgun (WGS) entry which is preliminary data.</text>
</comment>
<reference evidence="1 2" key="1">
    <citation type="submission" date="2017-07" db="EMBL/GenBank/DDBJ databases">
        <title>Niveispirillum cyanobacteriorum sp. nov., isolated from cyanobacterial aggregates in a eutrophic lake.</title>
        <authorList>
            <person name="Cai H."/>
        </authorList>
    </citation>
    <scope>NUCLEOTIDE SEQUENCE [LARGE SCALE GENOMIC DNA]</scope>
    <source>
        <strain evidence="2">TH1-14</strain>
    </source>
</reference>
<evidence type="ECO:0000313" key="2">
    <source>
        <dbReference type="Proteomes" id="UP000216998"/>
    </source>
</evidence>
<protein>
    <recommendedName>
        <fullName evidence="3">DUF4276 family protein</fullName>
    </recommendedName>
</protein>
<proteinExistence type="predicted"/>
<organism evidence="1 2">
    <name type="scientific">Niveispirillum lacus</name>
    <dbReference type="NCBI Taxonomy" id="1981099"/>
    <lineage>
        <taxon>Bacteria</taxon>
        <taxon>Pseudomonadati</taxon>
        <taxon>Pseudomonadota</taxon>
        <taxon>Alphaproteobacteria</taxon>
        <taxon>Rhodospirillales</taxon>
        <taxon>Azospirillaceae</taxon>
        <taxon>Niveispirillum</taxon>
    </lineage>
</organism>
<accession>A0A255Z4F9</accession>